<sequence length="124" mass="14050">MKVSKLNWLNIGRGYGSIRLILNKKKVEAMGYDKENNNEVVIDYDIENQTITIKPFKPQNKQSKNIVVGAILDMKGNFSVTDIINKVSKLDNKLADSKDIEIKLEQLTELGLIGKSELCYFSLD</sequence>
<reference evidence="1" key="1">
    <citation type="journal article" date="2021" name="Proc. Natl. Acad. Sci. U.S.A.">
        <title>A Catalog of Tens of Thousands of Viruses from Human Metagenomes Reveals Hidden Associations with Chronic Diseases.</title>
        <authorList>
            <person name="Tisza M.J."/>
            <person name="Buck C.B."/>
        </authorList>
    </citation>
    <scope>NUCLEOTIDE SEQUENCE</scope>
    <source>
        <strain evidence="1">CtaCq7</strain>
    </source>
</reference>
<accession>A0A8S5R6L7</accession>
<protein>
    <submittedName>
        <fullName evidence="1">Uncharacterized protein</fullName>
    </submittedName>
</protein>
<dbReference type="EMBL" id="BK015821">
    <property type="protein sequence ID" value="DAE26628.1"/>
    <property type="molecule type" value="Genomic_DNA"/>
</dbReference>
<evidence type="ECO:0000313" key="1">
    <source>
        <dbReference type="EMBL" id="DAE26628.1"/>
    </source>
</evidence>
<proteinExistence type="predicted"/>
<organism evidence="1">
    <name type="scientific">Ackermannviridae sp. ctaCq7</name>
    <dbReference type="NCBI Taxonomy" id="2827294"/>
    <lineage>
        <taxon>Viruses</taxon>
        <taxon>Duplodnaviria</taxon>
        <taxon>Heunggongvirae</taxon>
        <taxon>Uroviricota</taxon>
        <taxon>Caudoviricetes</taxon>
        <taxon>Pantevenvirales</taxon>
        <taxon>Ackermannviridae</taxon>
    </lineage>
</organism>
<name>A0A8S5R6L7_9CAUD</name>